<gene>
    <name evidence="3" type="ORF">ML536_00675</name>
</gene>
<name>A0AA41QI57_9HYPH</name>
<keyword evidence="1" id="KW-1133">Transmembrane helix</keyword>
<dbReference type="AlphaFoldDB" id="A0AA41QI57"/>
<feature type="transmembrane region" description="Helical" evidence="1">
    <location>
        <begin position="81"/>
        <end position="108"/>
    </location>
</feature>
<evidence type="ECO:0000313" key="4">
    <source>
        <dbReference type="Proteomes" id="UP001156140"/>
    </source>
</evidence>
<reference evidence="3" key="1">
    <citation type="submission" date="2022-03" db="EMBL/GenBank/DDBJ databases">
        <title>The complete genome sequence of a Methyloterrigena soli.</title>
        <authorList>
            <person name="Zi Z."/>
        </authorList>
    </citation>
    <scope>NUCLEOTIDE SEQUENCE</scope>
    <source>
        <strain evidence="3">M48</strain>
    </source>
</reference>
<dbReference type="NCBIfam" id="TIGR02458">
    <property type="entry name" value="CbtA"/>
    <property type="match status" value="1"/>
</dbReference>
<feature type="transmembrane region" description="Helical" evidence="1">
    <location>
        <begin position="175"/>
        <end position="193"/>
    </location>
</feature>
<dbReference type="Proteomes" id="UP001156140">
    <property type="component" value="Unassembled WGS sequence"/>
</dbReference>
<keyword evidence="2" id="KW-0732">Signal</keyword>
<feature type="transmembrane region" description="Helical" evidence="1">
    <location>
        <begin position="115"/>
        <end position="132"/>
    </location>
</feature>
<dbReference type="EMBL" id="JALAZD010000001">
    <property type="protein sequence ID" value="MCI0125332.1"/>
    <property type="molecule type" value="Genomic_DNA"/>
</dbReference>
<dbReference type="InterPro" id="IPR012666">
    <property type="entry name" value="CbtA_put"/>
</dbReference>
<feature type="transmembrane region" description="Helical" evidence="1">
    <location>
        <begin position="205"/>
        <end position="231"/>
    </location>
</feature>
<feature type="transmembrane region" description="Helical" evidence="1">
    <location>
        <begin position="152"/>
        <end position="168"/>
    </location>
</feature>
<keyword evidence="4" id="KW-1185">Reference proteome</keyword>
<feature type="chain" id="PRO_5041260521" evidence="2">
    <location>
        <begin position="24"/>
        <end position="248"/>
    </location>
</feature>
<feature type="signal peptide" evidence="2">
    <location>
        <begin position="1"/>
        <end position="23"/>
    </location>
</feature>
<proteinExistence type="predicted"/>
<organism evidence="3 4">
    <name type="scientific">Paradevosia shaoguanensis</name>
    <dbReference type="NCBI Taxonomy" id="1335043"/>
    <lineage>
        <taxon>Bacteria</taxon>
        <taxon>Pseudomonadati</taxon>
        <taxon>Pseudomonadota</taxon>
        <taxon>Alphaproteobacteria</taxon>
        <taxon>Hyphomicrobiales</taxon>
        <taxon>Devosiaceae</taxon>
        <taxon>Paradevosia</taxon>
    </lineage>
</organism>
<dbReference type="Pfam" id="PF09490">
    <property type="entry name" value="CbtA"/>
    <property type="match status" value="1"/>
</dbReference>
<evidence type="ECO:0000313" key="3">
    <source>
        <dbReference type="EMBL" id="MCI0125332.1"/>
    </source>
</evidence>
<protein>
    <submittedName>
        <fullName evidence="3">CbtA family protein</fullName>
    </submittedName>
</protein>
<keyword evidence="1" id="KW-0812">Transmembrane</keyword>
<evidence type="ECO:0000256" key="1">
    <source>
        <dbReference type="SAM" id="Phobius"/>
    </source>
</evidence>
<comment type="caution">
    <text evidence="3">The sequence shown here is derived from an EMBL/GenBank/DDBJ whole genome shotgun (WGS) entry which is preliminary data.</text>
</comment>
<evidence type="ECO:0000256" key="2">
    <source>
        <dbReference type="SAM" id="SignalP"/>
    </source>
</evidence>
<keyword evidence="1" id="KW-0472">Membrane</keyword>
<sequence>MNLFRRIFFAAVLAGLAAGLAMSAVQQWRVAPLILEAETYEGQEAPAVHDHADATAATPAAAHEHEHDEDAWAPQDGAERILYTVLADVLAAIGFALVLAAVSVLVGLPVTAANGIVWGLGGFIVFQLAPAFGLPPELPGMPAADLGARQLWWWGTVIATGAALLGIAKFRNWQAIAAGAVLILLPHVIGAPQPPHEPSAVPAHLATAFAASALSAGAVFWFIVGPLLGYLNTRFAKAEASQTRMVHA</sequence>
<dbReference type="RefSeq" id="WP_281734597.1">
    <property type="nucleotide sequence ID" value="NZ_JAKETQ010000001.1"/>
</dbReference>
<accession>A0AA41QI57</accession>